<dbReference type="EMBL" id="KZ401250">
    <property type="protein sequence ID" value="PIO54126.1"/>
    <property type="molecule type" value="Genomic_DNA"/>
</dbReference>
<name>A0A2G9T848_TELCI</name>
<keyword evidence="2" id="KW-1185">Reference proteome</keyword>
<organism evidence="1 2">
    <name type="scientific">Teladorsagia circumcincta</name>
    <name type="common">Brown stomach worm</name>
    <name type="synonym">Ostertagia circumcincta</name>
    <dbReference type="NCBI Taxonomy" id="45464"/>
    <lineage>
        <taxon>Eukaryota</taxon>
        <taxon>Metazoa</taxon>
        <taxon>Ecdysozoa</taxon>
        <taxon>Nematoda</taxon>
        <taxon>Chromadorea</taxon>
        <taxon>Rhabditida</taxon>
        <taxon>Rhabditina</taxon>
        <taxon>Rhabditomorpha</taxon>
        <taxon>Strongyloidea</taxon>
        <taxon>Trichostrongylidae</taxon>
        <taxon>Teladorsagia</taxon>
    </lineage>
</organism>
<dbReference type="Proteomes" id="UP000230423">
    <property type="component" value="Unassembled WGS sequence"/>
</dbReference>
<sequence>EFRQCASFLFTGRTPCVVSSCLIRAGEGICDQPDPTKAIDDNLSCVFAQVQEPSFAKCVRSTLSTVKQFTLSSFRNILPKFIDCTEEIVLAKCGETPINVLRAMSSPDICPVGPAPIVPVNKGHVPQRVEPQ</sequence>
<reference evidence="1 2" key="1">
    <citation type="submission" date="2015-09" db="EMBL/GenBank/DDBJ databases">
        <title>Draft genome of the parasitic nematode Teladorsagia circumcincta isolate WARC Sus (inbred).</title>
        <authorList>
            <person name="Mitreva M."/>
        </authorList>
    </citation>
    <scope>NUCLEOTIDE SEQUENCE [LARGE SCALE GENOMIC DNA]</scope>
    <source>
        <strain evidence="1 2">S</strain>
    </source>
</reference>
<feature type="non-terminal residue" evidence="1">
    <location>
        <position position="132"/>
    </location>
</feature>
<feature type="non-terminal residue" evidence="1">
    <location>
        <position position="1"/>
    </location>
</feature>
<evidence type="ECO:0000313" key="2">
    <source>
        <dbReference type="Proteomes" id="UP000230423"/>
    </source>
</evidence>
<evidence type="ECO:0000313" key="1">
    <source>
        <dbReference type="EMBL" id="PIO54126.1"/>
    </source>
</evidence>
<dbReference type="AlphaFoldDB" id="A0A2G9T848"/>
<accession>A0A2G9T848</accession>
<dbReference type="OrthoDB" id="9991628at2759"/>
<dbReference type="PANTHER" id="PTHR37431">
    <property type="entry name" value="PROTEIN CBG06927"/>
    <property type="match status" value="1"/>
</dbReference>
<proteinExistence type="predicted"/>
<dbReference type="PANTHER" id="PTHR37431:SF5">
    <property type="entry name" value="PROTEIN CBG06905"/>
    <property type="match status" value="1"/>
</dbReference>
<gene>
    <name evidence="1" type="ORF">TELCIR_24517</name>
</gene>
<protein>
    <submittedName>
        <fullName evidence="1">Uncharacterized protein</fullName>
    </submittedName>
</protein>